<proteinExistence type="predicted"/>
<evidence type="ECO:0000313" key="1">
    <source>
        <dbReference type="EMBL" id="JAP08471.1"/>
    </source>
</evidence>
<organism evidence="1">
    <name type="scientific">Solanum chacoense</name>
    <name type="common">Chaco potato</name>
    <dbReference type="NCBI Taxonomy" id="4108"/>
    <lineage>
        <taxon>Eukaryota</taxon>
        <taxon>Viridiplantae</taxon>
        <taxon>Streptophyta</taxon>
        <taxon>Embryophyta</taxon>
        <taxon>Tracheophyta</taxon>
        <taxon>Spermatophyta</taxon>
        <taxon>Magnoliopsida</taxon>
        <taxon>eudicotyledons</taxon>
        <taxon>Gunneridae</taxon>
        <taxon>Pentapetalae</taxon>
        <taxon>asterids</taxon>
        <taxon>lamiids</taxon>
        <taxon>Solanales</taxon>
        <taxon>Solanaceae</taxon>
        <taxon>Solanoideae</taxon>
        <taxon>Solaneae</taxon>
        <taxon>Solanum</taxon>
    </lineage>
</organism>
<dbReference type="EMBL" id="GEDG01036855">
    <property type="protein sequence ID" value="JAP08471.1"/>
    <property type="molecule type" value="Transcribed_RNA"/>
</dbReference>
<protein>
    <submittedName>
        <fullName evidence="1">Putative ovule protein</fullName>
    </submittedName>
</protein>
<dbReference type="AlphaFoldDB" id="A0A0V0GL42"/>
<sequence length="69" mass="7791">MDLGPVLRESLIIGLYRSIARLPEMLPPPSCITEEDEEEEPNSSMLRHIAVAAWDAQNISFILFFCEGK</sequence>
<reference evidence="1" key="1">
    <citation type="submission" date="2015-12" db="EMBL/GenBank/DDBJ databases">
        <title>Gene expression during late stages of embryo sac development: a critical building block for successful pollen-pistil interactions.</title>
        <authorList>
            <person name="Liu Y."/>
            <person name="Joly V."/>
            <person name="Sabar M."/>
            <person name="Matton D.P."/>
        </authorList>
    </citation>
    <scope>NUCLEOTIDE SEQUENCE</scope>
</reference>
<name>A0A0V0GL42_SOLCH</name>
<accession>A0A0V0GL42</accession>